<dbReference type="Pfam" id="PF04023">
    <property type="entry name" value="FeoA"/>
    <property type="match status" value="1"/>
</dbReference>
<evidence type="ECO:0000313" key="3">
    <source>
        <dbReference type="EMBL" id="CBL87111.1"/>
    </source>
</evidence>
<evidence type="ECO:0000259" key="2">
    <source>
        <dbReference type="SMART" id="SM00899"/>
    </source>
</evidence>
<proteinExistence type="predicted"/>
<dbReference type="InterPro" id="IPR008988">
    <property type="entry name" value="Transcriptional_repressor_C"/>
</dbReference>
<dbReference type="AlphaFoldDB" id="F4MLU8"/>
<dbReference type="SUPFAM" id="SSF50037">
    <property type="entry name" value="C-terminal domain of transcriptional repressors"/>
    <property type="match status" value="1"/>
</dbReference>
<gene>
    <name evidence="3" type="ORF">S3_816_0013</name>
</gene>
<dbReference type="InterPro" id="IPR007167">
    <property type="entry name" value="Fe-transptr_FeoA-like"/>
</dbReference>
<sequence>MYLSDLKVGQKAIVLQASISLPVKLYEMGCMPGEEIELNYAAPFSGPMCFLVQGTSISMRKELAELVPITDPNIKSLQNDR</sequence>
<evidence type="ECO:0000256" key="1">
    <source>
        <dbReference type="ARBA" id="ARBA00023004"/>
    </source>
</evidence>
<name>F4MLU8_9BACT</name>
<feature type="domain" description="Ferrous iron transporter FeoA-like" evidence="2">
    <location>
        <begin position="1"/>
        <end position="71"/>
    </location>
</feature>
<dbReference type="EMBL" id="FQ032808">
    <property type="protein sequence ID" value="CBL87111.1"/>
    <property type="molecule type" value="Genomic_DNA"/>
</dbReference>
<organism evidence="3">
    <name type="scientific">uncultured Flavobacteriia bacterium</name>
    <dbReference type="NCBI Taxonomy" id="212695"/>
    <lineage>
        <taxon>Bacteria</taxon>
        <taxon>Pseudomonadati</taxon>
        <taxon>Bacteroidota</taxon>
        <taxon>Flavobacteriia</taxon>
        <taxon>environmental samples</taxon>
    </lineage>
</organism>
<accession>F4MLU8</accession>
<reference evidence="3" key="1">
    <citation type="submission" date="2010-05" db="EMBL/GenBank/DDBJ databases">
        <authorList>
            <person name="Genoscope - CEA"/>
        </authorList>
    </citation>
    <scope>NUCLEOTIDE SEQUENCE</scope>
</reference>
<dbReference type="InterPro" id="IPR038157">
    <property type="entry name" value="FeoA_core_dom"/>
</dbReference>
<keyword evidence="1" id="KW-0408">Iron</keyword>
<dbReference type="InterPro" id="IPR052713">
    <property type="entry name" value="FeoA"/>
</dbReference>
<protein>
    <submittedName>
        <fullName evidence="3">Ferrous iron transport protein A</fullName>
    </submittedName>
</protein>
<dbReference type="PANTHER" id="PTHR42954">
    <property type="entry name" value="FE(2+) TRANSPORT PROTEIN A"/>
    <property type="match status" value="1"/>
</dbReference>
<dbReference type="GO" id="GO:0046914">
    <property type="term" value="F:transition metal ion binding"/>
    <property type="evidence" value="ECO:0007669"/>
    <property type="project" value="InterPro"/>
</dbReference>
<reference evidence="3" key="2">
    <citation type="journal article" date="2012" name="Environ. Microbiol.">
        <title>Genomic content of uncultured Bacteroidetes from contrasting oceanic provinces in the North Atlantic Ocean.</title>
        <authorList>
            <person name="Gomez-Pereira P.R."/>
            <person name="Schuler M."/>
            <person name="Fuchs B.M."/>
            <person name="Bennke C."/>
            <person name="Teeling H."/>
            <person name="Waldmann J."/>
            <person name="Richter M."/>
            <person name="Barbe V."/>
            <person name="Bataille E."/>
            <person name="Glockner F.O."/>
            <person name="Amann R."/>
        </authorList>
    </citation>
    <scope>NUCLEOTIDE SEQUENCE</scope>
</reference>
<dbReference type="SMART" id="SM00899">
    <property type="entry name" value="FeoA"/>
    <property type="match status" value="1"/>
</dbReference>
<dbReference type="Gene3D" id="2.30.30.90">
    <property type="match status" value="1"/>
</dbReference>
<dbReference type="PANTHER" id="PTHR42954:SF2">
    <property type="entry name" value="FE(2+) TRANSPORT PROTEIN A"/>
    <property type="match status" value="1"/>
</dbReference>